<comment type="similarity">
    <text evidence="1 3">Belongs to the 5'-nucleotidase family.</text>
</comment>
<dbReference type="GO" id="GO:0009166">
    <property type="term" value="P:nucleotide catabolic process"/>
    <property type="evidence" value="ECO:0007669"/>
    <property type="project" value="InterPro"/>
</dbReference>
<dbReference type="InterPro" id="IPR004843">
    <property type="entry name" value="Calcineurin-like_PHP"/>
</dbReference>
<dbReference type="RefSeq" id="WP_099614588.1">
    <property type="nucleotide sequence ID" value="NZ_KZ319370.1"/>
</dbReference>
<dbReference type="GO" id="GO:0000166">
    <property type="term" value="F:nucleotide binding"/>
    <property type="evidence" value="ECO:0007669"/>
    <property type="project" value="UniProtKB-KW"/>
</dbReference>
<dbReference type="PROSITE" id="PS00786">
    <property type="entry name" value="5_NUCLEOTIDASE_2"/>
    <property type="match status" value="1"/>
</dbReference>
<dbReference type="InterPro" id="IPR006179">
    <property type="entry name" value="5_nucleotidase/apyrase"/>
</dbReference>
<name>A0A2G1ULT8_9GAMM</name>
<comment type="caution">
    <text evidence="6">The sequence shown here is derived from an EMBL/GenBank/DDBJ whole genome shotgun (WGS) entry which is preliminary data.</text>
</comment>
<evidence type="ECO:0000313" key="6">
    <source>
        <dbReference type="EMBL" id="PHQ15464.1"/>
    </source>
</evidence>
<feature type="domain" description="5'-Nucleotidase C-terminal" evidence="5">
    <location>
        <begin position="424"/>
        <end position="566"/>
    </location>
</feature>
<feature type="signal peptide" evidence="3">
    <location>
        <begin position="1"/>
        <end position="16"/>
    </location>
</feature>
<dbReference type="NCBIfam" id="TIGR01530">
    <property type="entry name" value="nadN"/>
    <property type="match status" value="1"/>
</dbReference>
<proteinExistence type="inferred from homology"/>
<dbReference type="GO" id="GO:0008768">
    <property type="term" value="F:UDP-sugar diphosphatase activity"/>
    <property type="evidence" value="ECO:0007669"/>
    <property type="project" value="TreeGrafter"/>
</dbReference>
<feature type="domain" description="Calcineurin-like phosphoesterase" evidence="4">
    <location>
        <begin position="44"/>
        <end position="269"/>
    </location>
</feature>
<feature type="chain" id="PRO_5013426096" evidence="3">
    <location>
        <begin position="17"/>
        <end position="617"/>
    </location>
</feature>
<dbReference type="GO" id="GO:0046872">
    <property type="term" value="F:metal ion binding"/>
    <property type="evidence" value="ECO:0007669"/>
    <property type="project" value="InterPro"/>
</dbReference>
<dbReference type="PROSITE" id="PS00785">
    <property type="entry name" value="5_NUCLEOTIDASE_1"/>
    <property type="match status" value="1"/>
</dbReference>
<sequence>MIRKSAWVLVPLLALAGCNDSDSNTVTASDDNIDDITGKPLTVNILHINDHHSQLDAASQSLMIADQETEFEAGGFPRVVAKMAEREAALDNVLKLHAGDAITGTLYFTSFEGQADADLMNQVCFDAFALGNHEFDRGDAGLKSFLDMLAGGSCATPVLAANVKPQVGTPLAPVAEDDYIKPYTIRELDGEQVGIIGIDIANKTRNSSSPLTTTRFLDETATAQAMIDELESQGINKIVLLTHFQYSNDVELAGKLSGVDVIIGGDSHTLLGDFDSYGLSSSGAYPTVVTNADGDRTCIAHAWQYARVVGELNVAFNAEGTVESCGGVPHLLLGDTIIREDASETEYTPAGTERDAILAAIAADPQLSLTANDPVAANTLANYTTQLDEFRNVVVGTATEDLCLARIPGRAYGDASCLGEDPLRGGDIPNLVAQAFLFQSKDADVAIQNAGGVRIDLFAGDITIGDAYTLLPFANTLTNLTMSGAEIRQVLNEAVDYAHSDSSGAYPYAAGLRWTVDMNLPAGERLFGIEVKERNSTEWRALSDSDVLNVVSNSFTAGGRDGYVTFGAVSDDGRAVDTFLDYAQSFVDYVMEVGSLSKPALEDFSTQSYTPVITPVL</sequence>
<accession>A0A2G1ULT8</accession>
<dbReference type="PANTHER" id="PTHR11575">
    <property type="entry name" value="5'-NUCLEOTIDASE-RELATED"/>
    <property type="match status" value="1"/>
</dbReference>
<dbReference type="InterPro" id="IPR029052">
    <property type="entry name" value="Metallo-depent_PP-like"/>
</dbReference>
<dbReference type="SUPFAM" id="SSF55816">
    <property type="entry name" value="5'-nucleotidase (syn. UDP-sugar hydrolase), C-terminal domain"/>
    <property type="match status" value="1"/>
</dbReference>
<evidence type="ECO:0000313" key="7">
    <source>
        <dbReference type="Proteomes" id="UP000231409"/>
    </source>
</evidence>
<dbReference type="Gene3D" id="3.90.780.10">
    <property type="entry name" value="5'-Nucleotidase, C-terminal domain"/>
    <property type="match status" value="1"/>
</dbReference>
<keyword evidence="2 3" id="KW-0732">Signal</keyword>
<dbReference type="InterPro" id="IPR008334">
    <property type="entry name" value="5'-Nucleotdase_C"/>
</dbReference>
<evidence type="ECO:0000259" key="4">
    <source>
        <dbReference type="Pfam" id="PF00149"/>
    </source>
</evidence>
<reference evidence="6 7" key="1">
    <citation type="submission" date="2017-09" db="EMBL/GenBank/DDBJ databases">
        <title>The draft genome sequences of Marinobacter sp. PWS21.</title>
        <authorList>
            <person name="Cao J."/>
        </authorList>
    </citation>
    <scope>NUCLEOTIDE SEQUENCE [LARGE SCALE GENOMIC DNA]</scope>
    <source>
        <strain evidence="6 7">PWS21</strain>
    </source>
</reference>
<dbReference type="InterPro" id="IPR036907">
    <property type="entry name" value="5'-Nucleotdase_C_sf"/>
</dbReference>
<dbReference type="PANTHER" id="PTHR11575:SF24">
    <property type="entry name" value="5'-NUCLEOTIDASE"/>
    <property type="match status" value="1"/>
</dbReference>
<dbReference type="AlphaFoldDB" id="A0A2G1ULT8"/>
<dbReference type="SUPFAM" id="SSF56300">
    <property type="entry name" value="Metallo-dependent phosphatases"/>
    <property type="match status" value="1"/>
</dbReference>
<keyword evidence="3" id="KW-0378">Hydrolase</keyword>
<evidence type="ECO:0000256" key="1">
    <source>
        <dbReference type="ARBA" id="ARBA00006654"/>
    </source>
</evidence>
<keyword evidence="3" id="KW-0547">Nucleotide-binding</keyword>
<protein>
    <submittedName>
        <fullName evidence="6">NAD nucleotidase</fullName>
    </submittedName>
</protein>
<organism evidence="6 7">
    <name type="scientific">Marinobacter profundi</name>
    <dbReference type="NCBI Taxonomy" id="2666256"/>
    <lineage>
        <taxon>Bacteria</taxon>
        <taxon>Pseudomonadati</taxon>
        <taxon>Pseudomonadota</taxon>
        <taxon>Gammaproteobacteria</taxon>
        <taxon>Pseudomonadales</taxon>
        <taxon>Marinobacteraceae</taxon>
        <taxon>Marinobacter</taxon>
    </lineage>
</organism>
<evidence type="ECO:0000256" key="3">
    <source>
        <dbReference type="RuleBase" id="RU362119"/>
    </source>
</evidence>
<dbReference type="EMBL" id="NTFH01000007">
    <property type="protein sequence ID" value="PHQ15464.1"/>
    <property type="molecule type" value="Genomic_DNA"/>
</dbReference>
<dbReference type="GO" id="GO:0008253">
    <property type="term" value="F:5'-nucleotidase activity"/>
    <property type="evidence" value="ECO:0007669"/>
    <property type="project" value="InterPro"/>
</dbReference>
<dbReference type="Proteomes" id="UP000231409">
    <property type="component" value="Unassembled WGS sequence"/>
</dbReference>
<evidence type="ECO:0000259" key="5">
    <source>
        <dbReference type="Pfam" id="PF02872"/>
    </source>
</evidence>
<dbReference type="Gene3D" id="3.60.21.10">
    <property type="match status" value="1"/>
</dbReference>
<gene>
    <name evidence="6" type="primary">nadN</name>
    <name evidence="6" type="ORF">CLH61_10150</name>
</gene>
<dbReference type="GO" id="GO:0030288">
    <property type="term" value="C:outer membrane-bounded periplasmic space"/>
    <property type="evidence" value="ECO:0007669"/>
    <property type="project" value="TreeGrafter"/>
</dbReference>
<dbReference type="Pfam" id="PF02872">
    <property type="entry name" value="5_nucleotid_C"/>
    <property type="match status" value="1"/>
</dbReference>
<dbReference type="InterPro" id="IPR006420">
    <property type="entry name" value="NadN"/>
</dbReference>
<dbReference type="InterPro" id="IPR006146">
    <property type="entry name" value="5'-Nucleotdase_CS"/>
</dbReference>
<dbReference type="Pfam" id="PF00149">
    <property type="entry name" value="Metallophos"/>
    <property type="match status" value="1"/>
</dbReference>
<evidence type="ECO:0000256" key="2">
    <source>
        <dbReference type="ARBA" id="ARBA00022729"/>
    </source>
</evidence>
<dbReference type="PROSITE" id="PS51257">
    <property type="entry name" value="PROKAR_LIPOPROTEIN"/>
    <property type="match status" value="1"/>
</dbReference>
<dbReference type="PRINTS" id="PR01607">
    <property type="entry name" value="APYRASEFAMLY"/>
</dbReference>
<keyword evidence="7" id="KW-1185">Reference proteome</keyword>